<dbReference type="PANTHER" id="PTHR37049:SF4">
    <property type="entry name" value="RHODANESE DOMAIN-CONTAINING PROTEIN"/>
    <property type="match status" value="1"/>
</dbReference>
<evidence type="ECO:0000256" key="2">
    <source>
        <dbReference type="SAM" id="SignalP"/>
    </source>
</evidence>
<dbReference type="PANTHER" id="PTHR37049">
    <property type="entry name" value="PEPTIDASE S41 FAMILY PROTEIN"/>
    <property type="match status" value="1"/>
</dbReference>
<feature type="compositionally biased region" description="Polar residues" evidence="1">
    <location>
        <begin position="130"/>
        <end position="142"/>
    </location>
</feature>
<dbReference type="EMBL" id="MU842812">
    <property type="protein sequence ID" value="KAK2034760.1"/>
    <property type="molecule type" value="Genomic_DNA"/>
</dbReference>
<evidence type="ECO:0000259" key="3">
    <source>
        <dbReference type="Pfam" id="PF03572"/>
    </source>
</evidence>
<dbReference type="Gene3D" id="3.90.226.10">
    <property type="entry name" value="2-enoyl-CoA Hydratase, Chain A, domain 1"/>
    <property type="match status" value="1"/>
</dbReference>
<keyword evidence="2" id="KW-0732">Signal</keyword>
<dbReference type="InterPro" id="IPR005151">
    <property type="entry name" value="Tail-specific_protease"/>
</dbReference>
<feature type="chain" id="PRO_5042054002" description="Tail specific protease domain-containing protein" evidence="2">
    <location>
        <begin position="18"/>
        <end position="847"/>
    </location>
</feature>
<evidence type="ECO:0000256" key="1">
    <source>
        <dbReference type="SAM" id="MobiDB-lite"/>
    </source>
</evidence>
<dbReference type="InterPro" id="IPR029045">
    <property type="entry name" value="ClpP/crotonase-like_dom_sf"/>
</dbReference>
<dbReference type="Pfam" id="PF03572">
    <property type="entry name" value="Peptidase_S41"/>
    <property type="match status" value="1"/>
</dbReference>
<dbReference type="Proteomes" id="UP001232148">
    <property type="component" value="Unassembled WGS sequence"/>
</dbReference>
<accession>A0AAD9HT23</accession>
<keyword evidence="6" id="KW-1185">Reference proteome</keyword>
<dbReference type="SUPFAM" id="SSF52096">
    <property type="entry name" value="ClpP/crotonase"/>
    <property type="match status" value="1"/>
</dbReference>
<evidence type="ECO:0000313" key="6">
    <source>
        <dbReference type="Proteomes" id="UP001232148"/>
    </source>
</evidence>
<dbReference type="Pfam" id="PF23658">
    <property type="entry name" value="PDZ_CPAF_rel"/>
    <property type="match status" value="1"/>
</dbReference>
<evidence type="ECO:0008006" key="7">
    <source>
        <dbReference type="Google" id="ProtNLM"/>
    </source>
</evidence>
<dbReference type="AlphaFoldDB" id="A0AAD9HT23"/>
<dbReference type="GO" id="GO:0006508">
    <property type="term" value="P:proteolysis"/>
    <property type="evidence" value="ECO:0007669"/>
    <property type="project" value="InterPro"/>
</dbReference>
<evidence type="ECO:0000259" key="4">
    <source>
        <dbReference type="Pfam" id="PF23658"/>
    </source>
</evidence>
<dbReference type="InterPro" id="IPR052766">
    <property type="entry name" value="S41A_metabolite_peptidase"/>
</dbReference>
<feature type="region of interest" description="Disordered" evidence="1">
    <location>
        <begin position="112"/>
        <end position="147"/>
    </location>
</feature>
<evidence type="ECO:0000313" key="5">
    <source>
        <dbReference type="EMBL" id="KAK2034760.1"/>
    </source>
</evidence>
<proteinExistence type="predicted"/>
<feature type="domain" description="Tail specific protease" evidence="3">
    <location>
        <begin position="464"/>
        <end position="677"/>
    </location>
</feature>
<dbReference type="GO" id="GO:0008236">
    <property type="term" value="F:serine-type peptidase activity"/>
    <property type="evidence" value="ECO:0007669"/>
    <property type="project" value="InterPro"/>
</dbReference>
<dbReference type="InterPro" id="IPR056186">
    <property type="entry name" value="PDZ_CPAF-rel"/>
</dbReference>
<comment type="caution">
    <text evidence="5">The sequence shown here is derived from an EMBL/GenBank/DDBJ whole genome shotgun (WGS) entry which is preliminary data.</text>
</comment>
<protein>
    <recommendedName>
        <fullName evidence="7">Tail specific protease domain-containing protein</fullName>
    </recommendedName>
</protein>
<gene>
    <name evidence="5" type="ORF">LX32DRAFT_717660</name>
</gene>
<organism evidence="5 6">
    <name type="scientific">Colletotrichum zoysiae</name>
    <dbReference type="NCBI Taxonomy" id="1216348"/>
    <lineage>
        <taxon>Eukaryota</taxon>
        <taxon>Fungi</taxon>
        <taxon>Dikarya</taxon>
        <taxon>Ascomycota</taxon>
        <taxon>Pezizomycotina</taxon>
        <taxon>Sordariomycetes</taxon>
        <taxon>Hypocreomycetidae</taxon>
        <taxon>Glomerellales</taxon>
        <taxon>Glomerellaceae</taxon>
        <taxon>Colletotrichum</taxon>
        <taxon>Colletotrichum graminicola species complex</taxon>
    </lineage>
</organism>
<name>A0AAD9HT23_9PEZI</name>
<sequence length="847" mass="92132">MIVASLLLLSGASLAAAHCHEDNCLRALNATHTPGRLASARAFCTTFTLAPAATNTSVPDYASEHCGGASGPVAASRLSSACSCIAPRATETSGTSRSVFVTVTSTPKFPCLNTTTTRPPAGTGTGIGTSSAVVKPTSTSASSDERPTEEPCAIISEFWAKEVSAANPNPSVGAKLAYNCLKSVPLHKEAAIALVDAIRPYLEWQSNLAYLKNPPVGYEPEAFDLVGHLQKVRERLVADGYDGEVDFQEDLFEMTAKTRDGHFAFLPDALTGVFQFSRPFALVSYAKDPLSMPVIKNFDEVKTAGNDARTVLRINGIGASAFIQGLVDRASSSQDPDAAYNYMFYSQAMERLGVAGTFQTRGWHNYLYPGENTTLEYTTGETSTAANVASIQSPFSNITDGESFYQRFCMHAPGQSAFSGGGTAQRALSRRSAVQFGRQPEPVVKSYENAVSGHYLNGEGLEDVAILDVAHFATKSGKIFQKTVDSFFEACKKEGKSRIIVDLRMNPGGYVLQGYDLFRQFFPHIEQDTFTRWRQNDQFRTMAEGYSAAGENIEPSDRDTPAIERLWYNAWNYRADLNMTNQPFETFDAKFAPRMWAGDAYTALIRNDINNSYITTVSYGIDITGYGSRKNFSQPFESRDIVLLTDGFCASTCSSFASGMKSQGNVKTIVMGGRPNGGRMQGVGGTKGAQVLFFKDIFEASRILMDTPYTNLSSTQQSSLSQLTSLPFERSTGATLNVRDQILRTEIDTGIPAHFVNEPAECRLYWTLGMLSDVREIWKAAANSAWNRGGCVAGTGFGKTRPGILSSFKATEAVARPRTKVISALDVGLDQDALDGEPDWRPETFMF</sequence>
<feature type="domain" description="CPAF-like PDZ" evidence="4">
    <location>
        <begin position="275"/>
        <end position="395"/>
    </location>
</feature>
<feature type="signal peptide" evidence="2">
    <location>
        <begin position="1"/>
        <end position="17"/>
    </location>
</feature>
<reference evidence="5" key="1">
    <citation type="submission" date="2021-06" db="EMBL/GenBank/DDBJ databases">
        <title>Comparative genomics, transcriptomics and evolutionary studies reveal genomic signatures of adaptation to plant cell wall in hemibiotrophic fungi.</title>
        <authorList>
            <consortium name="DOE Joint Genome Institute"/>
            <person name="Baroncelli R."/>
            <person name="Diaz J.F."/>
            <person name="Benocci T."/>
            <person name="Peng M."/>
            <person name="Battaglia E."/>
            <person name="Haridas S."/>
            <person name="Andreopoulos W."/>
            <person name="Labutti K."/>
            <person name="Pangilinan J."/>
            <person name="Floch G.L."/>
            <person name="Makela M.R."/>
            <person name="Henrissat B."/>
            <person name="Grigoriev I.V."/>
            <person name="Crouch J.A."/>
            <person name="De Vries R.P."/>
            <person name="Sukno S.A."/>
            <person name="Thon M.R."/>
        </authorList>
    </citation>
    <scope>NUCLEOTIDE SEQUENCE</scope>
    <source>
        <strain evidence="5">MAFF235873</strain>
    </source>
</reference>